<dbReference type="PANTHER" id="PTHR12338">
    <property type="entry name" value="AUTOTRANSPORTER"/>
    <property type="match status" value="1"/>
</dbReference>
<dbReference type="InterPro" id="IPR005546">
    <property type="entry name" value="Autotransporte_beta"/>
</dbReference>
<dbReference type="Gene3D" id="2.160.20.20">
    <property type="match status" value="1"/>
</dbReference>
<reference evidence="2 3" key="1">
    <citation type="journal article" date="2014" name="Genome Announc.">
        <title>Whole-Genome Sequence of Serratia symbiotica Strain CWBI-2.3T, a Free-Living Symbiont of the Black Bean Aphid Aphis fabae.</title>
        <authorList>
            <person name="Foray V."/>
            <person name="Grigorescu A.S."/>
            <person name="Sabri A."/>
            <person name="Haubruge E."/>
            <person name="Lognay G."/>
            <person name="Francis F."/>
            <person name="Fauconnier M.L."/>
            <person name="Hance T."/>
            <person name="Thonart P."/>
        </authorList>
    </citation>
    <scope>NUCLEOTIDE SEQUENCE [LARGE SCALE GENOMIC DNA]</scope>
    <source>
        <strain evidence="2">CWBI-2.3</strain>
        <plasmid evidence="2 3">pSsAf2.3-2</plasmid>
    </source>
</reference>
<evidence type="ECO:0000259" key="1">
    <source>
        <dbReference type="PROSITE" id="PS51208"/>
    </source>
</evidence>
<dbReference type="InterPro" id="IPR043990">
    <property type="entry name" value="AC_1"/>
</dbReference>
<dbReference type="RefSeq" id="WP_152609078.1">
    <property type="nucleotide sequence ID" value="NZ_CP050857.1"/>
</dbReference>
<organism evidence="2 3">
    <name type="scientific">Serratia symbiotica</name>
    <dbReference type="NCBI Taxonomy" id="138074"/>
    <lineage>
        <taxon>Bacteria</taxon>
        <taxon>Pseudomonadati</taxon>
        <taxon>Pseudomonadota</taxon>
        <taxon>Gammaproteobacteria</taxon>
        <taxon>Enterobacterales</taxon>
        <taxon>Yersiniaceae</taxon>
        <taxon>Serratia</taxon>
    </lineage>
</organism>
<dbReference type="InterPro" id="IPR036709">
    <property type="entry name" value="Autotransporte_beta_dom_sf"/>
</dbReference>
<dbReference type="GeneID" id="93738259"/>
<gene>
    <name evidence="2" type="ORF">SYMBAF_17445</name>
</gene>
<dbReference type="PANTHER" id="PTHR12338:SF5">
    <property type="entry name" value="ANTIGEN 43-RELATED"/>
    <property type="match status" value="1"/>
</dbReference>
<dbReference type="Proteomes" id="UP000042738">
    <property type="component" value="Plasmid pSsAf2.3-2"/>
</dbReference>
<evidence type="ECO:0000313" key="3">
    <source>
        <dbReference type="Proteomes" id="UP000042738"/>
    </source>
</evidence>
<dbReference type="NCBIfam" id="TIGR01414">
    <property type="entry name" value="autotrans_barl"/>
    <property type="match status" value="1"/>
</dbReference>
<dbReference type="SUPFAM" id="SSF51126">
    <property type="entry name" value="Pectin lyase-like"/>
    <property type="match status" value="1"/>
</dbReference>
<dbReference type="EMBL" id="CP050857">
    <property type="protein sequence ID" value="QLH64589.1"/>
    <property type="molecule type" value="Genomic_DNA"/>
</dbReference>
<dbReference type="InterPro" id="IPR012332">
    <property type="entry name" value="Autotransporter_pectin_lyase_C"/>
</dbReference>
<name>A0A7D5NTF3_9GAMM</name>
<dbReference type="Pfam" id="PF18883">
    <property type="entry name" value="AC_1"/>
    <property type="match status" value="1"/>
</dbReference>
<accession>A0A7D5NTF3</accession>
<proteinExistence type="predicted"/>
<dbReference type="SUPFAM" id="SSF103515">
    <property type="entry name" value="Autotransporter"/>
    <property type="match status" value="1"/>
</dbReference>
<dbReference type="InterPro" id="IPR050909">
    <property type="entry name" value="Bact_Autotransporter_VF"/>
</dbReference>
<dbReference type="Gene3D" id="2.40.128.130">
    <property type="entry name" value="Autotransporter beta-domain"/>
    <property type="match status" value="1"/>
</dbReference>
<geneLocation type="plasmid" evidence="2 3">
    <name>pSsAf2.3-2</name>
</geneLocation>
<dbReference type="InterPro" id="IPR011050">
    <property type="entry name" value="Pectin_lyase_fold/virulence"/>
</dbReference>
<dbReference type="AlphaFoldDB" id="A0A7D5NTF3"/>
<protein>
    <submittedName>
        <fullName evidence="2">Autotransporter outer membrane beta-barrel domain-containing protein</fullName>
    </submittedName>
</protein>
<feature type="domain" description="Autotransporter" evidence="1">
    <location>
        <begin position="479"/>
        <end position="766"/>
    </location>
</feature>
<dbReference type="SMART" id="SM00869">
    <property type="entry name" value="Autotransporter"/>
    <property type="match status" value="1"/>
</dbReference>
<dbReference type="GO" id="GO:0019867">
    <property type="term" value="C:outer membrane"/>
    <property type="evidence" value="ECO:0007669"/>
    <property type="project" value="InterPro"/>
</dbReference>
<dbReference type="Pfam" id="PF03797">
    <property type="entry name" value="Autotransporter"/>
    <property type="match status" value="1"/>
</dbReference>
<dbReference type="CDD" id="cd01344">
    <property type="entry name" value="PL2_Passenger_AT"/>
    <property type="match status" value="1"/>
</dbReference>
<dbReference type="PROSITE" id="PS51208">
    <property type="entry name" value="AUTOTRANSPORTER"/>
    <property type="match status" value="1"/>
</dbReference>
<keyword evidence="2" id="KW-0614">Plasmid</keyword>
<sequence>MNLNGNSGFNILAPLESNYKQFTTTSCTVCKVERSPQNLVSQGAVFYHISNTGGLTDFYNQMGHFSGDAAMLYNEGTISGTLQNEGSATGADAEIWNSGTLNIISNSDTGMIEGKTAAIINLSDGYIGSLTNNGTLSGGQYAAVNQGQLDSLTNTGTMTGGIINYGTITGNVALGSAKLIFAGDSAKVGGVISWNGDKDVSVGHGSKVAVGDNTESASYTADGSVYADNIAVASGSTLIVSQEADWHALATQDDAFSNAGTLVMNSDSILSGNLTNSGTLIMGDQQYLSATLSGDMVNSGKIVLNPTSYSAGNTLTINGNYTGTEGSVISLGSVLADDDSLTDKLVITGDTTGSSILNIFNENGSGAQTLRGIQVVSVGGKSDGIFILGNRVVAGAYDYSLHKGSLADPADDKGWYLTSAIPQPNPTVPNEPTVVVPLTPDLPEDAEPALMVRPETGAYTDNLKASRSLFNVSLHDRSAGIHTTSMWIRNEGGRNKTELSDGQNTTTAKRYVMQIGGDVLTWESGKGGKAVLGVMGGYAVQHGSTHNHLTDHGAKNSVSGYSTGLYGTWYQNWSDKSGLFIDSWLQHGWFNNEVKGEDLSPETYKSRSLSASLEIGYSQHLATFLTQKERENSIWLQPHAQVIWVGVKANDHTEQNGTDVQGTGSDNVLTRLGLRAYLDNRSLKDNDKANFRPFIEANWVYNSKNDGVRMNDEQVGVDGGHNTLEMKAGVEGKLNRNLSVWASVTQQLSGKGYNDTEGTLGLRYRF</sequence>
<dbReference type="InterPro" id="IPR006315">
    <property type="entry name" value="OM_autotransptr_brl_dom"/>
</dbReference>
<evidence type="ECO:0000313" key="2">
    <source>
        <dbReference type="EMBL" id="QLH64589.1"/>
    </source>
</evidence>